<proteinExistence type="predicted"/>
<name>A0ABV1DXM7_9FIRM</name>
<dbReference type="InterPro" id="IPR001387">
    <property type="entry name" value="Cro/C1-type_HTH"/>
</dbReference>
<reference evidence="3 4" key="1">
    <citation type="submission" date="2024-03" db="EMBL/GenBank/DDBJ databases">
        <title>Human intestinal bacterial collection.</title>
        <authorList>
            <person name="Pauvert C."/>
            <person name="Hitch T.C.A."/>
            <person name="Clavel T."/>
        </authorList>
    </citation>
    <scope>NUCLEOTIDE SEQUENCE [LARGE SCALE GENOMIC DNA]</scope>
    <source>
        <strain evidence="3 4">CLA-JM-H44</strain>
    </source>
</reference>
<gene>
    <name evidence="3" type="ORF">WMO26_03075</name>
</gene>
<organism evidence="3 4">
    <name type="scientific">Solibaculum intestinale</name>
    <dbReference type="NCBI Taxonomy" id="3133165"/>
    <lineage>
        <taxon>Bacteria</taxon>
        <taxon>Bacillati</taxon>
        <taxon>Bacillota</taxon>
        <taxon>Clostridia</taxon>
        <taxon>Eubacteriales</taxon>
        <taxon>Oscillospiraceae</taxon>
        <taxon>Solibaculum</taxon>
    </lineage>
</organism>
<accession>A0ABV1DXM7</accession>
<dbReference type="RefSeq" id="WP_349218071.1">
    <property type="nucleotide sequence ID" value="NZ_JBBMFD010000003.1"/>
</dbReference>
<dbReference type="SMART" id="SM00530">
    <property type="entry name" value="HTH_XRE"/>
    <property type="match status" value="1"/>
</dbReference>
<evidence type="ECO:0000313" key="4">
    <source>
        <dbReference type="Proteomes" id="UP001489509"/>
    </source>
</evidence>
<protein>
    <submittedName>
        <fullName evidence="3">Helix-turn-helix transcriptional regulator</fullName>
    </submittedName>
</protein>
<dbReference type="SUPFAM" id="SSF47413">
    <property type="entry name" value="lambda repressor-like DNA-binding domains"/>
    <property type="match status" value="1"/>
</dbReference>
<sequence length="67" mass="7669">MENYRLIIRKKRKQLGLSQNQLARAVGISQPFMNEIELGKKSPSVEVLIKICEALDIPFLGQEKEDL</sequence>
<comment type="caution">
    <text evidence="3">The sequence shown here is derived from an EMBL/GenBank/DDBJ whole genome shotgun (WGS) entry which is preliminary data.</text>
</comment>
<dbReference type="Proteomes" id="UP001489509">
    <property type="component" value="Unassembled WGS sequence"/>
</dbReference>
<keyword evidence="1" id="KW-0238">DNA-binding</keyword>
<dbReference type="Gene3D" id="1.10.260.40">
    <property type="entry name" value="lambda repressor-like DNA-binding domains"/>
    <property type="match status" value="1"/>
</dbReference>
<dbReference type="PANTHER" id="PTHR46797:SF1">
    <property type="entry name" value="METHYLPHOSPHONATE SYNTHASE"/>
    <property type="match status" value="1"/>
</dbReference>
<dbReference type="PROSITE" id="PS50943">
    <property type="entry name" value="HTH_CROC1"/>
    <property type="match status" value="1"/>
</dbReference>
<dbReference type="InterPro" id="IPR010982">
    <property type="entry name" value="Lambda_DNA-bd_dom_sf"/>
</dbReference>
<evidence type="ECO:0000259" key="2">
    <source>
        <dbReference type="PROSITE" id="PS50943"/>
    </source>
</evidence>
<dbReference type="Pfam" id="PF01381">
    <property type="entry name" value="HTH_3"/>
    <property type="match status" value="1"/>
</dbReference>
<evidence type="ECO:0000313" key="3">
    <source>
        <dbReference type="EMBL" id="MEQ2439805.1"/>
    </source>
</evidence>
<dbReference type="PANTHER" id="PTHR46797">
    <property type="entry name" value="HTH-TYPE TRANSCRIPTIONAL REGULATOR"/>
    <property type="match status" value="1"/>
</dbReference>
<feature type="domain" description="HTH cro/C1-type" evidence="2">
    <location>
        <begin position="8"/>
        <end position="62"/>
    </location>
</feature>
<evidence type="ECO:0000256" key="1">
    <source>
        <dbReference type="ARBA" id="ARBA00023125"/>
    </source>
</evidence>
<dbReference type="InterPro" id="IPR050807">
    <property type="entry name" value="TransReg_Diox_bact_type"/>
</dbReference>
<dbReference type="EMBL" id="JBBMFD010000003">
    <property type="protein sequence ID" value="MEQ2439805.1"/>
    <property type="molecule type" value="Genomic_DNA"/>
</dbReference>
<dbReference type="CDD" id="cd00093">
    <property type="entry name" value="HTH_XRE"/>
    <property type="match status" value="1"/>
</dbReference>
<keyword evidence="4" id="KW-1185">Reference proteome</keyword>